<dbReference type="AlphaFoldDB" id="A0A9D0YYZ0"/>
<name>A0A9D0YYZ0_9FIRM</name>
<dbReference type="SUPFAM" id="SSF53850">
    <property type="entry name" value="Periplasmic binding protein-like II"/>
    <property type="match status" value="1"/>
</dbReference>
<feature type="domain" description="DUF3502" evidence="1">
    <location>
        <begin position="47"/>
        <end position="113"/>
    </location>
</feature>
<evidence type="ECO:0000313" key="3">
    <source>
        <dbReference type="Proteomes" id="UP000886819"/>
    </source>
</evidence>
<reference evidence="2" key="2">
    <citation type="journal article" date="2021" name="PeerJ">
        <title>Extensive microbial diversity within the chicken gut microbiome revealed by metagenomics and culture.</title>
        <authorList>
            <person name="Gilroy R."/>
            <person name="Ravi A."/>
            <person name="Getino M."/>
            <person name="Pursley I."/>
            <person name="Horton D.L."/>
            <person name="Alikhan N.F."/>
            <person name="Baker D."/>
            <person name="Gharbi K."/>
            <person name="Hall N."/>
            <person name="Watson M."/>
            <person name="Adriaenssens E.M."/>
            <person name="Foster-Nyarko E."/>
            <person name="Jarju S."/>
            <person name="Secka A."/>
            <person name="Antonio M."/>
            <person name="Oren A."/>
            <person name="Chaudhuri R.R."/>
            <person name="La Ragione R."/>
            <person name="Hildebrand F."/>
            <person name="Pallen M.J."/>
        </authorList>
    </citation>
    <scope>NUCLEOTIDE SEQUENCE</scope>
    <source>
        <strain evidence="2">ChiHile30-977</strain>
    </source>
</reference>
<dbReference type="InterPro" id="IPR022627">
    <property type="entry name" value="DUF3502"/>
</dbReference>
<proteinExistence type="predicted"/>
<evidence type="ECO:0000259" key="1">
    <source>
        <dbReference type="Pfam" id="PF12010"/>
    </source>
</evidence>
<protein>
    <submittedName>
        <fullName evidence="2">DUF3502 domain-containing protein</fullName>
    </submittedName>
</protein>
<reference evidence="2" key="1">
    <citation type="submission" date="2020-10" db="EMBL/GenBank/DDBJ databases">
        <authorList>
            <person name="Gilroy R."/>
        </authorList>
    </citation>
    <scope>NUCLEOTIDE SEQUENCE</scope>
    <source>
        <strain evidence="2">ChiHile30-977</strain>
    </source>
</reference>
<dbReference type="EMBL" id="DVFI01000103">
    <property type="protein sequence ID" value="HIQ63435.1"/>
    <property type="molecule type" value="Genomic_DNA"/>
</dbReference>
<evidence type="ECO:0000313" key="2">
    <source>
        <dbReference type="EMBL" id="HIQ63435.1"/>
    </source>
</evidence>
<sequence>MPKSRKKSHVDGLGRFNAIRPAVNVLYSLLWEKVYADYENAILSTLGSFSFDKTNVEPEHAACNAVMGKYMAELYTGTLDIDEMLPTIQEELRVAGYETVMAEAQAQLDAYLAAEAAD</sequence>
<comment type="caution">
    <text evidence="2">The sequence shown here is derived from an EMBL/GenBank/DDBJ whole genome shotgun (WGS) entry which is preliminary data.</text>
</comment>
<dbReference type="Pfam" id="PF12010">
    <property type="entry name" value="DUF3502"/>
    <property type="match status" value="1"/>
</dbReference>
<organism evidence="2 3">
    <name type="scientific">Candidatus Avichristensenella intestinipullorum</name>
    <dbReference type="NCBI Taxonomy" id="2840693"/>
    <lineage>
        <taxon>Bacteria</taxon>
        <taxon>Bacillati</taxon>
        <taxon>Bacillota</taxon>
        <taxon>Clostridia</taxon>
        <taxon>Candidatus Avichristensenella</taxon>
    </lineage>
</organism>
<accession>A0A9D0YYZ0</accession>
<dbReference type="Proteomes" id="UP000886819">
    <property type="component" value="Unassembled WGS sequence"/>
</dbReference>
<gene>
    <name evidence="2" type="ORF">IAA66_07595</name>
</gene>